<dbReference type="AlphaFoldDB" id="A0AAV0C096"/>
<gene>
    <name evidence="2" type="ORF">CEPIT_LOCUS912</name>
</gene>
<keyword evidence="3" id="KW-1185">Reference proteome</keyword>
<name>A0AAV0C096_9ASTE</name>
<evidence type="ECO:0000313" key="3">
    <source>
        <dbReference type="Proteomes" id="UP001152523"/>
    </source>
</evidence>
<proteinExistence type="predicted"/>
<evidence type="ECO:0000256" key="1">
    <source>
        <dbReference type="SAM" id="MobiDB-lite"/>
    </source>
</evidence>
<accession>A0AAV0C096</accession>
<feature type="non-terminal residue" evidence="2">
    <location>
        <position position="66"/>
    </location>
</feature>
<feature type="region of interest" description="Disordered" evidence="1">
    <location>
        <begin position="1"/>
        <end position="66"/>
    </location>
</feature>
<organism evidence="2 3">
    <name type="scientific">Cuscuta epithymum</name>
    <dbReference type="NCBI Taxonomy" id="186058"/>
    <lineage>
        <taxon>Eukaryota</taxon>
        <taxon>Viridiplantae</taxon>
        <taxon>Streptophyta</taxon>
        <taxon>Embryophyta</taxon>
        <taxon>Tracheophyta</taxon>
        <taxon>Spermatophyta</taxon>
        <taxon>Magnoliopsida</taxon>
        <taxon>eudicotyledons</taxon>
        <taxon>Gunneridae</taxon>
        <taxon>Pentapetalae</taxon>
        <taxon>asterids</taxon>
        <taxon>lamiids</taxon>
        <taxon>Solanales</taxon>
        <taxon>Convolvulaceae</taxon>
        <taxon>Cuscuteae</taxon>
        <taxon>Cuscuta</taxon>
        <taxon>Cuscuta subgen. Cuscuta</taxon>
    </lineage>
</organism>
<dbReference type="Proteomes" id="UP001152523">
    <property type="component" value="Unassembled WGS sequence"/>
</dbReference>
<dbReference type="EMBL" id="CAMAPF010000006">
    <property type="protein sequence ID" value="CAH9056109.1"/>
    <property type="molecule type" value="Genomic_DNA"/>
</dbReference>
<comment type="caution">
    <text evidence="2">The sequence shown here is derived from an EMBL/GenBank/DDBJ whole genome shotgun (WGS) entry which is preliminary data.</text>
</comment>
<sequence length="66" mass="6913">MAVKPEAEEEATASSSSRCTLAPGTDSNPSTISHDRDSSPRDVQPSAPALAASMGDTNDDVWFPYS</sequence>
<evidence type="ECO:0000313" key="2">
    <source>
        <dbReference type="EMBL" id="CAH9056109.1"/>
    </source>
</evidence>
<protein>
    <submittedName>
        <fullName evidence="2">Uncharacterized protein</fullName>
    </submittedName>
</protein>
<reference evidence="2" key="1">
    <citation type="submission" date="2022-07" db="EMBL/GenBank/DDBJ databases">
        <authorList>
            <person name="Macas J."/>
            <person name="Novak P."/>
            <person name="Neumann P."/>
        </authorList>
    </citation>
    <scope>NUCLEOTIDE SEQUENCE</scope>
</reference>